<organism evidence="2 3">
    <name type="scientific">Dactylosporangium fulvum</name>
    <dbReference type="NCBI Taxonomy" id="53359"/>
    <lineage>
        <taxon>Bacteria</taxon>
        <taxon>Bacillati</taxon>
        <taxon>Actinomycetota</taxon>
        <taxon>Actinomycetes</taxon>
        <taxon>Micromonosporales</taxon>
        <taxon>Micromonosporaceae</taxon>
        <taxon>Dactylosporangium</taxon>
    </lineage>
</organism>
<feature type="region of interest" description="Disordered" evidence="1">
    <location>
        <begin position="1"/>
        <end position="50"/>
    </location>
</feature>
<protein>
    <submittedName>
        <fullName evidence="2">Uncharacterized protein</fullName>
    </submittedName>
</protein>
<dbReference type="RefSeq" id="WP_259865903.1">
    <property type="nucleotide sequence ID" value="NZ_BAAAST010000003.1"/>
</dbReference>
<reference evidence="2" key="2">
    <citation type="submission" date="2022-09" db="EMBL/GenBank/DDBJ databases">
        <title>Biosynthetic gene clusters of Dactylosporangioum fulvum.</title>
        <authorList>
            <person name="Caradec T."/>
        </authorList>
    </citation>
    <scope>NUCLEOTIDE SEQUENCE</scope>
    <source>
        <strain evidence="2">NRRL B-16292</strain>
    </source>
</reference>
<dbReference type="EMBL" id="CP073720">
    <property type="protein sequence ID" value="UWP86586.1"/>
    <property type="molecule type" value="Genomic_DNA"/>
</dbReference>
<name>A0ABY5WBD5_9ACTN</name>
<accession>A0ABY5WBD5</accession>
<evidence type="ECO:0000256" key="1">
    <source>
        <dbReference type="SAM" id="MobiDB-lite"/>
    </source>
</evidence>
<keyword evidence="3" id="KW-1185">Reference proteome</keyword>
<proteinExistence type="predicted"/>
<gene>
    <name evidence="2" type="ORF">Dfulv_21035</name>
</gene>
<evidence type="ECO:0000313" key="3">
    <source>
        <dbReference type="Proteomes" id="UP001059617"/>
    </source>
</evidence>
<feature type="compositionally biased region" description="Basic residues" evidence="1">
    <location>
        <begin position="31"/>
        <end position="44"/>
    </location>
</feature>
<dbReference type="Proteomes" id="UP001059617">
    <property type="component" value="Chromosome"/>
</dbReference>
<reference evidence="2" key="1">
    <citation type="submission" date="2021-04" db="EMBL/GenBank/DDBJ databases">
        <authorList>
            <person name="Hartkoorn R.C."/>
            <person name="Beaudoing E."/>
            <person name="Hot D."/>
        </authorList>
    </citation>
    <scope>NUCLEOTIDE SEQUENCE</scope>
    <source>
        <strain evidence="2">NRRL B-16292</strain>
    </source>
</reference>
<evidence type="ECO:0000313" key="2">
    <source>
        <dbReference type="EMBL" id="UWP86586.1"/>
    </source>
</evidence>
<sequence>MKLVDKESVSKPNPMELECNSRQDGAVRPAKQGRRHFLAPRRPGRGGGFASIDTRILRGHNLRIFAFPGQPYMFTDAAHRGRLQRRPIEI</sequence>